<dbReference type="Gene3D" id="3.40.50.2000">
    <property type="entry name" value="Glycogen Phosphorylase B"/>
    <property type="match status" value="2"/>
</dbReference>
<sequence>MLKNIVIINDSASINGGAGKVALTSAIGLANCGYNVIIFAALGPVDKRLENIINLRIICLNQMDILSDPNRWRAVKQGVWNKVAYKELDNLLLTLNPKDTIVHFHAWIKSLSASLFSITAKYNLKIVITLHDYFLFCPNGGLFNYQTKKICKVKASSLRCLLCNCDSRSYLQKVWRYVRQMIQQHVFYTNKEINIIYISKLNKDISYPYLHTHTNRWYFVQNPIELNLQEPVNIVYNKKYLFIARLSSEKGIELFCRAMTDLNLEGCVLGDGYLKESLQQKYPNVEFVGWVTGRTKDLFIRQGKALVFPSLWYEGAPLTIVEMKSYGIPCIVPDQCSASEEIIDGQTGYIFKTGDLDSLKLAIRKYENADIQEKQDKLLSAFDLNKYTMENHCVELIKVYNDILDKY</sequence>
<dbReference type="PANTHER" id="PTHR12526:SF637">
    <property type="entry name" value="GLYCOSYLTRANSFERASE EPSF-RELATED"/>
    <property type="match status" value="1"/>
</dbReference>
<keyword evidence="2" id="KW-0808">Transferase</keyword>
<name>A0A5M5DMZ4_BACOV</name>
<reference evidence="2 3" key="1">
    <citation type="journal article" date="2019" name="Nat. Med.">
        <title>A library of human gut bacterial isolates paired with longitudinal multiomics data enables mechanistic microbiome research.</title>
        <authorList>
            <person name="Poyet M."/>
            <person name="Groussin M."/>
            <person name="Gibbons S.M."/>
            <person name="Avila-Pacheco J."/>
            <person name="Jiang X."/>
            <person name="Kearney S.M."/>
            <person name="Perrotta A.R."/>
            <person name="Berdy B."/>
            <person name="Zhao S."/>
            <person name="Lieberman T.D."/>
            <person name="Swanson P.K."/>
            <person name="Smith M."/>
            <person name="Roesemann S."/>
            <person name="Alexander J.E."/>
            <person name="Rich S.A."/>
            <person name="Livny J."/>
            <person name="Vlamakis H."/>
            <person name="Clish C."/>
            <person name="Bullock K."/>
            <person name="Deik A."/>
            <person name="Scott J."/>
            <person name="Pierce K.A."/>
            <person name="Xavier R.J."/>
            <person name="Alm E.J."/>
        </authorList>
    </citation>
    <scope>NUCLEOTIDE SEQUENCE [LARGE SCALE GENOMIC DNA]</scope>
    <source>
        <strain evidence="2 3">BIOML-A134</strain>
    </source>
</reference>
<dbReference type="InterPro" id="IPR001296">
    <property type="entry name" value="Glyco_trans_1"/>
</dbReference>
<dbReference type="GO" id="GO:0016757">
    <property type="term" value="F:glycosyltransferase activity"/>
    <property type="evidence" value="ECO:0007669"/>
    <property type="project" value="InterPro"/>
</dbReference>
<dbReference type="AlphaFoldDB" id="A0A5M5DMZ4"/>
<evidence type="ECO:0000259" key="1">
    <source>
        <dbReference type="Pfam" id="PF00534"/>
    </source>
</evidence>
<evidence type="ECO:0000313" key="3">
    <source>
        <dbReference type="Proteomes" id="UP000473905"/>
    </source>
</evidence>
<feature type="domain" description="Glycosyl transferase family 1" evidence="1">
    <location>
        <begin position="238"/>
        <end position="375"/>
    </location>
</feature>
<proteinExistence type="predicted"/>
<comment type="caution">
    <text evidence="2">The sequence shown here is derived from an EMBL/GenBank/DDBJ whole genome shotgun (WGS) entry which is preliminary data.</text>
</comment>
<gene>
    <name evidence="2" type="ORF">F3D66_30100</name>
</gene>
<organism evidence="2 3">
    <name type="scientific">Bacteroides ovatus</name>
    <dbReference type="NCBI Taxonomy" id="28116"/>
    <lineage>
        <taxon>Bacteria</taxon>
        <taxon>Pseudomonadati</taxon>
        <taxon>Bacteroidota</taxon>
        <taxon>Bacteroidia</taxon>
        <taxon>Bacteroidales</taxon>
        <taxon>Bacteroidaceae</taxon>
        <taxon>Bacteroides</taxon>
    </lineage>
</organism>
<dbReference type="SUPFAM" id="SSF53756">
    <property type="entry name" value="UDP-Glycosyltransferase/glycogen phosphorylase"/>
    <property type="match status" value="1"/>
</dbReference>
<keyword evidence="3" id="KW-1185">Reference proteome</keyword>
<dbReference type="EMBL" id="VWKB01000075">
    <property type="protein sequence ID" value="KAA4088585.1"/>
    <property type="molecule type" value="Genomic_DNA"/>
</dbReference>
<evidence type="ECO:0000313" key="2">
    <source>
        <dbReference type="EMBL" id="KAA4088585.1"/>
    </source>
</evidence>
<protein>
    <submittedName>
        <fullName evidence="2">Glycosyltransferase family 4 protein</fullName>
    </submittedName>
</protein>
<dbReference type="Proteomes" id="UP000473905">
    <property type="component" value="Unassembled WGS sequence"/>
</dbReference>
<dbReference type="PANTHER" id="PTHR12526">
    <property type="entry name" value="GLYCOSYLTRANSFERASE"/>
    <property type="match status" value="1"/>
</dbReference>
<accession>A0A5M5DMZ4</accession>
<dbReference type="Pfam" id="PF00534">
    <property type="entry name" value="Glycos_transf_1"/>
    <property type="match status" value="1"/>
</dbReference>